<name>A0AB34FC28_9HYPO</name>
<evidence type="ECO:0000256" key="2">
    <source>
        <dbReference type="SAM" id="MobiDB-lite"/>
    </source>
</evidence>
<sequence>MKTGSTVKQTTIWVAKSASAERLEMPVDKGSYEPSHDHDGHVVDDNQYEPVEETTLGTDVTVNALDHVSAEHPFMPASRRHLFASSHVDFKSRVKCHPEFWWDVILVMQEKINPNQSGIPGSEFRSEVTRLQRHVRRLREKREAERYERKALRHELIRLLETEKRLEQEKEKAEAVIWYLESDRLQSNAAAESHEREHPSGTRPQRLTTTPLSTVGSLGDNRKR</sequence>
<dbReference type="AlphaFoldDB" id="A0AB34FC28"/>
<organism evidence="3 4">
    <name type="scientific">Purpureocillium lavendulum</name>
    <dbReference type="NCBI Taxonomy" id="1247861"/>
    <lineage>
        <taxon>Eukaryota</taxon>
        <taxon>Fungi</taxon>
        <taxon>Dikarya</taxon>
        <taxon>Ascomycota</taxon>
        <taxon>Pezizomycotina</taxon>
        <taxon>Sordariomycetes</taxon>
        <taxon>Hypocreomycetidae</taxon>
        <taxon>Hypocreales</taxon>
        <taxon>Ophiocordycipitaceae</taxon>
        <taxon>Purpureocillium</taxon>
    </lineage>
</organism>
<feature type="region of interest" description="Disordered" evidence="2">
    <location>
        <begin position="24"/>
        <end position="44"/>
    </location>
</feature>
<evidence type="ECO:0000313" key="4">
    <source>
        <dbReference type="Proteomes" id="UP001163105"/>
    </source>
</evidence>
<feature type="compositionally biased region" description="Polar residues" evidence="2">
    <location>
        <begin position="202"/>
        <end position="216"/>
    </location>
</feature>
<reference evidence="3" key="1">
    <citation type="submission" date="2023-01" db="EMBL/GenBank/DDBJ databases">
        <title>The growth and conidiation of Purpureocillium lavendulum are regulated by nitrogen source and histone H3K14 acetylation.</title>
        <authorList>
            <person name="Tang P."/>
            <person name="Han J."/>
            <person name="Zhang C."/>
            <person name="Tang P."/>
            <person name="Qi F."/>
            <person name="Zhang K."/>
            <person name="Liang L."/>
        </authorList>
    </citation>
    <scope>NUCLEOTIDE SEQUENCE</scope>
    <source>
        <strain evidence="3">YMF1.00683</strain>
    </source>
</reference>
<comment type="caution">
    <text evidence="3">The sequence shown here is derived from an EMBL/GenBank/DDBJ whole genome shotgun (WGS) entry which is preliminary data.</text>
</comment>
<dbReference type="Proteomes" id="UP001163105">
    <property type="component" value="Unassembled WGS sequence"/>
</dbReference>
<feature type="coiled-coil region" evidence="1">
    <location>
        <begin position="128"/>
        <end position="176"/>
    </location>
</feature>
<proteinExistence type="predicted"/>
<evidence type="ECO:0000313" key="3">
    <source>
        <dbReference type="EMBL" id="KAJ6436422.1"/>
    </source>
</evidence>
<keyword evidence="4" id="KW-1185">Reference proteome</keyword>
<accession>A0AB34FC28</accession>
<protein>
    <submittedName>
        <fullName evidence="3">Uncharacterized protein</fullName>
    </submittedName>
</protein>
<feature type="region of interest" description="Disordered" evidence="2">
    <location>
        <begin position="188"/>
        <end position="224"/>
    </location>
</feature>
<keyword evidence="1" id="KW-0175">Coiled coil</keyword>
<gene>
    <name evidence="3" type="ORF">O9K51_11014</name>
</gene>
<dbReference type="EMBL" id="JAQHRD010000022">
    <property type="protein sequence ID" value="KAJ6436422.1"/>
    <property type="molecule type" value="Genomic_DNA"/>
</dbReference>
<evidence type="ECO:0000256" key="1">
    <source>
        <dbReference type="SAM" id="Coils"/>
    </source>
</evidence>